<protein>
    <submittedName>
        <fullName evidence="3">TadE-like protein</fullName>
    </submittedName>
</protein>
<accession>A0ABT1I9C6</accession>
<dbReference type="Proteomes" id="UP001205185">
    <property type="component" value="Unassembled WGS sequence"/>
</dbReference>
<reference evidence="3 4" key="1">
    <citation type="submission" date="2022-06" db="EMBL/GenBank/DDBJ databases">
        <title>Genomic Encyclopedia of Archaeal and Bacterial Type Strains, Phase II (KMG-II): from individual species to whole genera.</title>
        <authorList>
            <person name="Goeker M."/>
        </authorList>
    </citation>
    <scope>NUCLEOTIDE SEQUENCE [LARGE SCALE GENOMIC DNA]</scope>
    <source>
        <strain evidence="3 4">DSM 44255</strain>
    </source>
</reference>
<keyword evidence="1" id="KW-0472">Membrane</keyword>
<organism evidence="3 4">
    <name type="scientific">Actinokineospora diospyrosa</name>
    <dbReference type="NCBI Taxonomy" id="103728"/>
    <lineage>
        <taxon>Bacteria</taxon>
        <taxon>Bacillati</taxon>
        <taxon>Actinomycetota</taxon>
        <taxon>Actinomycetes</taxon>
        <taxon>Pseudonocardiales</taxon>
        <taxon>Pseudonocardiaceae</taxon>
        <taxon>Actinokineospora</taxon>
    </lineage>
</organism>
<evidence type="ECO:0000313" key="3">
    <source>
        <dbReference type="EMBL" id="MCP2269240.1"/>
    </source>
</evidence>
<gene>
    <name evidence="3" type="ORF">LV75_001728</name>
</gene>
<keyword evidence="1" id="KW-0812">Transmembrane</keyword>
<dbReference type="InterPro" id="IPR012495">
    <property type="entry name" value="TadE-like_dom"/>
</dbReference>
<dbReference type="EMBL" id="JAMTCO010000004">
    <property type="protein sequence ID" value="MCP2269240.1"/>
    <property type="molecule type" value="Genomic_DNA"/>
</dbReference>
<evidence type="ECO:0000313" key="4">
    <source>
        <dbReference type="Proteomes" id="UP001205185"/>
    </source>
</evidence>
<evidence type="ECO:0000259" key="2">
    <source>
        <dbReference type="Pfam" id="PF07811"/>
    </source>
</evidence>
<comment type="caution">
    <text evidence="3">The sequence shown here is derived from an EMBL/GenBank/DDBJ whole genome shotgun (WGS) entry which is preliminary data.</text>
</comment>
<feature type="domain" description="TadE-like" evidence="2">
    <location>
        <begin position="32"/>
        <end position="72"/>
    </location>
</feature>
<sequence length="153" mass="15474">MTSTHTTGNAVAGRDRGGWSGRVRRAVRGDRGAVSAELVIATPLLLLMLLAIVQFALWSHATHLAQAAASQGLAVARAQNGTAAAGAASARQLLDQLAAGPLDNATVAADRGPVSASVRVTGTAAVVVPFLSLPVRAEAAGPVERVVPDLEGR</sequence>
<dbReference type="Pfam" id="PF07811">
    <property type="entry name" value="TadE"/>
    <property type="match status" value="1"/>
</dbReference>
<name>A0ABT1I9C6_9PSEU</name>
<feature type="transmembrane region" description="Helical" evidence="1">
    <location>
        <begin position="38"/>
        <end position="58"/>
    </location>
</feature>
<keyword evidence="1" id="KW-1133">Transmembrane helix</keyword>
<proteinExistence type="predicted"/>
<keyword evidence="4" id="KW-1185">Reference proteome</keyword>
<evidence type="ECO:0000256" key="1">
    <source>
        <dbReference type="SAM" id="Phobius"/>
    </source>
</evidence>